<evidence type="ECO:0000256" key="8">
    <source>
        <dbReference type="SAM" id="SignalP"/>
    </source>
</evidence>
<keyword evidence="2" id="KW-0813">Transport</keyword>
<evidence type="ECO:0008006" key="11">
    <source>
        <dbReference type="Google" id="ProtNLM"/>
    </source>
</evidence>
<evidence type="ECO:0000313" key="9">
    <source>
        <dbReference type="EnsemblProtists" id="EOD08237"/>
    </source>
</evidence>
<evidence type="ECO:0000256" key="1">
    <source>
        <dbReference type="ARBA" id="ARBA00004651"/>
    </source>
</evidence>
<dbReference type="AlphaFoldDB" id="A0A0D3IAF2"/>
<dbReference type="RefSeq" id="XP_005760666.1">
    <property type="nucleotide sequence ID" value="XM_005760609.1"/>
</dbReference>
<dbReference type="EnsemblProtists" id="EOD08237">
    <property type="protein sequence ID" value="EOD08237"/>
    <property type="gene ID" value="EMIHUDRAFT_217843"/>
</dbReference>
<reference evidence="9" key="2">
    <citation type="submission" date="2024-10" db="UniProtKB">
        <authorList>
            <consortium name="EnsemblProtists"/>
        </authorList>
    </citation>
    <scope>IDENTIFICATION</scope>
</reference>
<dbReference type="Gene3D" id="1.20.1250.20">
    <property type="entry name" value="MFS general substrate transporter like domains"/>
    <property type="match status" value="1"/>
</dbReference>
<dbReference type="PROSITE" id="PS00216">
    <property type="entry name" value="SUGAR_TRANSPORT_1"/>
    <property type="match status" value="1"/>
</dbReference>
<protein>
    <recommendedName>
        <fullName evidence="11">Major facilitator superfamily (MFS) profile domain-containing protein</fullName>
    </recommendedName>
</protein>
<keyword evidence="6 7" id="KW-0472">Membrane</keyword>
<feature type="transmembrane region" description="Helical" evidence="7">
    <location>
        <begin position="132"/>
        <end position="152"/>
    </location>
</feature>
<comment type="subcellular location">
    <subcellularLocation>
        <location evidence="1">Cell membrane</location>
        <topology evidence="1">Multi-pass membrane protein</topology>
    </subcellularLocation>
</comment>
<feature type="transmembrane region" description="Helical" evidence="7">
    <location>
        <begin position="286"/>
        <end position="310"/>
    </location>
</feature>
<keyword evidence="8" id="KW-0732">Signal</keyword>
<feature type="transmembrane region" description="Helical" evidence="7">
    <location>
        <begin position="45"/>
        <end position="67"/>
    </location>
</feature>
<evidence type="ECO:0000256" key="6">
    <source>
        <dbReference type="ARBA" id="ARBA00023136"/>
    </source>
</evidence>
<name>A0A0D3IAF2_EMIH1</name>
<dbReference type="InterPro" id="IPR050171">
    <property type="entry name" value="MFS_Transporters"/>
</dbReference>
<dbReference type="PANTHER" id="PTHR23517">
    <property type="entry name" value="RESISTANCE PROTEIN MDTM, PUTATIVE-RELATED-RELATED"/>
    <property type="match status" value="1"/>
</dbReference>
<dbReference type="GeneID" id="17254376"/>
<feature type="transmembrane region" description="Helical" evidence="7">
    <location>
        <begin position="104"/>
        <end position="125"/>
    </location>
</feature>
<feature type="chain" id="PRO_5044262370" description="Major facilitator superfamily (MFS) profile domain-containing protein" evidence="8">
    <location>
        <begin position="22"/>
        <end position="493"/>
    </location>
</feature>
<evidence type="ECO:0000256" key="4">
    <source>
        <dbReference type="ARBA" id="ARBA00022692"/>
    </source>
</evidence>
<dbReference type="InterPro" id="IPR036259">
    <property type="entry name" value="MFS_trans_sf"/>
</dbReference>
<reference evidence="10" key="1">
    <citation type="journal article" date="2013" name="Nature">
        <title>Pan genome of the phytoplankton Emiliania underpins its global distribution.</title>
        <authorList>
            <person name="Read B.A."/>
            <person name="Kegel J."/>
            <person name="Klute M.J."/>
            <person name="Kuo A."/>
            <person name="Lefebvre S.C."/>
            <person name="Maumus F."/>
            <person name="Mayer C."/>
            <person name="Miller J."/>
            <person name="Monier A."/>
            <person name="Salamov A."/>
            <person name="Young J."/>
            <person name="Aguilar M."/>
            <person name="Claverie J.M."/>
            <person name="Frickenhaus S."/>
            <person name="Gonzalez K."/>
            <person name="Herman E.K."/>
            <person name="Lin Y.C."/>
            <person name="Napier J."/>
            <person name="Ogata H."/>
            <person name="Sarno A.F."/>
            <person name="Shmutz J."/>
            <person name="Schroeder D."/>
            <person name="de Vargas C."/>
            <person name="Verret F."/>
            <person name="von Dassow P."/>
            <person name="Valentin K."/>
            <person name="Van de Peer Y."/>
            <person name="Wheeler G."/>
            <person name="Dacks J.B."/>
            <person name="Delwiche C.F."/>
            <person name="Dyhrman S.T."/>
            <person name="Glockner G."/>
            <person name="John U."/>
            <person name="Richards T."/>
            <person name="Worden A.Z."/>
            <person name="Zhang X."/>
            <person name="Grigoriev I.V."/>
            <person name="Allen A.E."/>
            <person name="Bidle K."/>
            <person name="Borodovsky M."/>
            <person name="Bowler C."/>
            <person name="Brownlee C."/>
            <person name="Cock J.M."/>
            <person name="Elias M."/>
            <person name="Gladyshev V.N."/>
            <person name="Groth M."/>
            <person name="Guda C."/>
            <person name="Hadaegh A."/>
            <person name="Iglesias-Rodriguez M.D."/>
            <person name="Jenkins J."/>
            <person name="Jones B.M."/>
            <person name="Lawson T."/>
            <person name="Leese F."/>
            <person name="Lindquist E."/>
            <person name="Lobanov A."/>
            <person name="Lomsadze A."/>
            <person name="Malik S.B."/>
            <person name="Marsh M.E."/>
            <person name="Mackinder L."/>
            <person name="Mock T."/>
            <person name="Mueller-Roeber B."/>
            <person name="Pagarete A."/>
            <person name="Parker M."/>
            <person name="Probert I."/>
            <person name="Quesneville H."/>
            <person name="Raines C."/>
            <person name="Rensing S.A."/>
            <person name="Riano-Pachon D.M."/>
            <person name="Richier S."/>
            <person name="Rokitta S."/>
            <person name="Shiraiwa Y."/>
            <person name="Soanes D.M."/>
            <person name="van der Giezen M."/>
            <person name="Wahlund T.M."/>
            <person name="Williams B."/>
            <person name="Wilson W."/>
            <person name="Wolfe G."/>
            <person name="Wurch L.L."/>
        </authorList>
    </citation>
    <scope>NUCLEOTIDE SEQUENCE</scope>
</reference>
<dbReference type="HOGENOM" id="CLU_035002_0_0_1"/>
<keyword evidence="5 7" id="KW-1133">Transmembrane helix</keyword>
<dbReference type="SUPFAM" id="SSF103473">
    <property type="entry name" value="MFS general substrate transporter"/>
    <property type="match status" value="1"/>
</dbReference>
<feature type="transmembrane region" description="Helical" evidence="7">
    <location>
        <begin position="74"/>
        <end position="92"/>
    </location>
</feature>
<keyword evidence="10" id="KW-1185">Reference proteome</keyword>
<dbReference type="Pfam" id="PF07690">
    <property type="entry name" value="MFS_1"/>
    <property type="match status" value="1"/>
</dbReference>
<dbReference type="eggNOG" id="ENOG502S5YA">
    <property type="taxonomic scope" value="Eukaryota"/>
</dbReference>
<dbReference type="GO" id="GO:0005886">
    <property type="term" value="C:plasma membrane"/>
    <property type="evidence" value="ECO:0007669"/>
    <property type="project" value="UniProtKB-SubCell"/>
</dbReference>
<dbReference type="PaxDb" id="2903-EOD08237"/>
<evidence type="ECO:0000313" key="10">
    <source>
        <dbReference type="Proteomes" id="UP000013827"/>
    </source>
</evidence>
<dbReference type="GO" id="GO:0022857">
    <property type="term" value="F:transmembrane transporter activity"/>
    <property type="evidence" value="ECO:0007669"/>
    <property type="project" value="InterPro"/>
</dbReference>
<feature type="transmembrane region" description="Helical" evidence="7">
    <location>
        <begin position="164"/>
        <end position="183"/>
    </location>
</feature>
<evidence type="ECO:0000256" key="3">
    <source>
        <dbReference type="ARBA" id="ARBA00022475"/>
    </source>
</evidence>
<accession>A0A0D3IAF2</accession>
<organism evidence="9 10">
    <name type="scientific">Emiliania huxleyi (strain CCMP1516)</name>
    <dbReference type="NCBI Taxonomy" id="280463"/>
    <lineage>
        <taxon>Eukaryota</taxon>
        <taxon>Haptista</taxon>
        <taxon>Haptophyta</taxon>
        <taxon>Prymnesiophyceae</taxon>
        <taxon>Isochrysidales</taxon>
        <taxon>Noelaerhabdaceae</taxon>
        <taxon>Emiliania</taxon>
    </lineage>
</organism>
<evidence type="ECO:0000256" key="5">
    <source>
        <dbReference type="ARBA" id="ARBA00022989"/>
    </source>
</evidence>
<proteinExistence type="predicted"/>
<evidence type="ECO:0000256" key="2">
    <source>
        <dbReference type="ARBA" id="ARBA00022448"/>
    </source>
</evidence>
<evidence type="ECO:0000256" key="7">
    <source>
        <dbReference type="SAM" id="Phobius"/>
    </source>
</evidence>
<sequence length="493" mass="48162">MRRLQPALWALLVAATGWVMGSVELTQALMTTAGGRFETASGLRSSAFLVSFGLSKAASNLVVGWLADRAGRRTAMAVGWLAGAAVAPMIHFAQAWEVVVASDVLLGIQQSFCWSAGIFAMLDLLGPSRRGLAIGLLETLGYIAIAASRSAIAAAGGSCGEDLALGLAGGVCVAGALVSAACLRETNRPPPPAAPASPAHDSVHLAADGSAGGARGGCCSASAAALAACCVAGCTLNFGTAFAWGAMTRWLTSRECGGGTCAAAAGAGQLPAGAAADRRLPCGAGAWSYVVVGLGLCSASLACFSLLVALDEPLAPLPPANETAPSGEEGGRAERPPLSGAAVGAAAGLTSLLGLGTALAYANLQACAAPLVPPHRSSSAIGAVRCVRDLGYAVGGVALGAVSDLSGRPWAAPALGAVAAAVAAALFEGARGRAIAAEKAAGGFGATGLRAGGAAPSRREARGRCASGSGGGDVSLRAVGESTEHTVSVRAAL</sequence>
<dbReference type="InterPro" id="IPR005829">
    <property type="entry name" value="Sugar_transporter_CS"/>
</dbReference>
<dbReference type="Proteomes" id="UP000013827">
    <property type="component" value="Unassembled WGS sequence"/>
</dbReference>
<feature type="signal peptide" evidence="8">
    <location>
        <begin position="1"/>
        <end position="21"/>
    </location>
</feature>
<dbReference type="InterPro" id="IPR011701">
    <property type="entry name" value="MFS"/>
</dbReference>
<keyword evidence="3" id="KW-1003">Cell membrane</keyword>
<dbReference type="PANTHER" id="PTHR23517:SF3">
    <property type="entry name" value="INTEGRAL MEMBRANE TRANSPORT PROTEIN"/>
    <property type="match status" value="1"/>
</dbReference>
<dbReference type="KEGG" id="ehx:EMIHUDRAFT_217843"/>
<keyword evidence="4 7" id="KW-0812">Transmembrane</keyword>